<accession>A0A099YBP6</accession>
<evidence type="ECO:0008006" key="3">
    <source>
        <dbReference type="Google" id="ProtNLM"/>
    </source>
</evidence>
<evidence type="ECO:0000313" key="2">
    <source>
        <dbReference type="Proteomes" id="UP000030001"/>
    </source>
</evidence>
<dbReference type="EMBL" id="JROC01000032">
    <property type="protein sequence ID" value="KGL66832.1"/>
    <property type="molecule type" value="Genomic_DNA"/>
</dbReference>
<name>A0A099YBP6_LIMMU</name>
<comment type="caution">
    <text evidence="1">The sequence shown here is derived from an EMBL/GenBank/DDBJ whole genome shotgun (WGS) entry which is preliminary data.</text>
</comment>
<proteinExistence type="predicted"/>
<protein>
    <recommendedName>
        <fullName evidence="3">Minor capsid protein</fullName>
    </recommendedName>
</protein>
<gene>
    <name evidence="1" type="ORF">LX03_05890</name>
</gene>
<evidence type="ECO:0000313" key="1">
    <source>
        <dbReference type="EMBL" id="KGL66832.1"/>
    </source>
</evidence>
<sequence>MDLKERIKDTINSYGLPVKCLLGYLDGKHDPELRLQMLPGSTVVDMDYEGNKTEQYLMECVMRGNDESTINTVLWTIADKLGDNSFSVDSSDDSFVYNELTIASMPHPIMADTTGAVTYAMDFKVTVDTFSK</sequence>
<dbReference type="AlphaFoldDB" id="A0A099YBP6"/>
<organism evidence="1 2">
    <name type="scientific">Limosilactobacillus mucosae</name>
    <name type="common">Lactobacillus mucosae</name>
    <dbReference type="NCBI Taxonomy" id="97478"/>
    <lineage>
        <taxon>Bacteria</taxon>
        <taxon>Bacillati</taxon>
        <taxon>Bacillota</taxon>
        <taxon>Bacilli</taxon>
        <taxon>Lactobacillales</taxon>
        <taxon>Lactobacillaceae</taxon>
        <taxon>Limosilactobacillus</taxon>
    </lineage>
</organism>
<reference evidence="1 2" key="1">
    <citation type="submission" date="2014-09" db="EMBL/GenBank/DDBJ databases">
        <title>Lactobacillus mucosae CRL573 Genome Sequencing.</title>
        <authorList>
            <person name="Bleckwedel J."/>
            <person name="Teran L.C."/>
            <person name="Bonacina J."/>
            <person name="Saavedra L."/>
            <person name="Mozzi F.B."/>
            <person name="Raya R.R."/>
        </authorList>
    </citation>
    <scope>NUCLEOTIDE SEQUENCE [LARGE SCALE GENOMIC DNA]</scope>
    <source>
        <strain evidence="1 2">CRL573</strain>
    </source>
</reference>
<dbReference type="Proteomes" id="UP000030001">
    <property type="component" value="Unassembled WGS sequence"/>
</dbReference>